<dbReference type="AlphaFoldDB" id="A0A437RCV6"/>
<sequence length="220" mass="23786">MNTELARFNMIEQQIRPWEVLDQAVLSLLATVRREDFVPPAMKALAFVDTQVPLGEGQAMLEPKVEARLLQELQVQRHERVLEIGTGSGFMAALLAHRAMQVYSLECRPALATAARASLARNGIGNVQVVDVSAAAGAQGLPGEAPFDVIVLSGSVAALPRALLAQLKVGGRLVAVVGEEPIMRARLFTRAGEAAYTETDLFDTVAPRLEGFAEPTRFHF</sequence>
<reference evidence="4 5" key="1">
    <citation type="submission" date="2019-01" db="EMBL/GenBank/DDBJ databases">
        <authorList>
            <person name="Chen W.-M."/>
        </authorList>
    </citation>
    <scope>NUCLEOTIDE SEQUENCE [LARGE SCALE GENOMIC DNA]</scope>
    <source>
        <strain evidence="4 5">KYPY4</strain>
    </source>
</reference>
<keyword evidence="4" id="KW-0489">Methyltransferase</keyword>
<name>A0A437RCV6_9BURK</name>
<keyword evidence="4" id="KW-0808">Transferase</keyword>
<evidence type="ECO:0000313" key="4">
    <source>
        <dbReference type="EMBL" id="RVU44581.1"/>
    </source>
</evidence>
<dbReference type="Pfam" id="PF01135">
    <property type="entry name" value="PCMT"/>
    <property type="match status" value="1"/>
</dbReference>
<dbReference type="Proteomes" id="UP000285575">
    <property type="component" value="Unassembled WGS sequence"/>
</dbReference>
<dbReference type="InterPro" id="IPR029063">
    <property type="entry name" value="SAM-dependent_MTases_sf"/>
</dbReference>
<evidence type="ECO:0000313" key="5">
    <source>
        <dbReference type="Proteomes" id="UP000285575"/>
    </source>
</evidence>
<organism evidence="4 5">
    <name type="scientific">Rubrivivax rivuli</name>
    <dbReference type="NCBI Taxonomy" id="1862385"/>
    <lineage>
        <taxon>Bacteria</taxon>
        <taxon>Pseudomonadati</taxon>
        <taxon>Pseudomonadota</taxon>
        <taxon>Betaproteobacteria</taxon>
        <taxon>Burkholderiales</taxon>
        <taxon>Sphaerotilaceae</taxon>
        <taxon>Rubrivivax</taxon>
    </lineage>
</organism>
<accession>A0A437RCV6</accession>
<dbReference type="GO" id="GO:0032259">
    <property type="term" value="P:methylation"/>
    <property type="evidence" value="ECO:0007669"/>
    <property type="project" value="UniProtKB-KW"/>
</dbReference>
<dbReference type="EMBL" id="SACR01000005">
    <property type="protein sequence ID" value="RVU44581.1"/>
    <property type="molecule type" value="Genomic_DNA"/>
</dbReference>
<dbReference type="PANTHER" id="PTHR11579:SF18">
    <property type="entry name" value="PROTEIN-L-ISOASPARTATE O-METHYLTRANSFERASE"/>
    <property type="match status" value="1"/>
</dbReference>
<dbReference type="GO" id="GO:0004719">
    <property type="term" value="F:protein-L-isoaspartate (D-aspartate) O-methyltransferase activity"/>
    <property type="evidence" value="ECO:0007669"/>
    <property type="project" value="InterPro"/>
</dbReference>
<proteinExistence type="inferred from homology"/>
<dbReference type="OrthoDB" id="9810066at2"/>
<dbReference type="PANTHER" id="PTHR11579">
    <property type="entry name" value="PROTEIN-L-ISOASPARTATE O-METHYLTRANSFERASE"/>
    <property type="match status" value="1"/>
</dbReference>
<dbReference type="InterPro" id="IPR000682">
    <property type="entry name" value="PCMT"/>
</dbReference>
<dbReference type="SUPFAM" id="SSF53335">
    <property type="entry name" value="S-adenosyl-L-methionine-dependent methyltransferases"/>
    <property type="match status" value="1"/>
</dbReference>
<dbReference type="GO" id="GO:0005737">
    <property type="term" value="C:cytoplasm"/>
    <property type="evidence" value="ECO:0007669"/>
    <property type="project" value="TreeGrafter"/>
</dbReference>
<comment type="similarity">
    <text evidence="1">Belongs to the methyltransferase superfamily. L-isoaspartyl/D-aspartyl protein methyltransferase family.</text>
</comment>
<protein>
    <recommendedName>
        <fullName evidence="2">Protein-L-isoaspartate O-methyltransferase</fullName>
    </recommendedName>
    <alternativeName>
        <fullName evidence="3">Protein L-isoaspartyl methyltransferase</fullName>
    </alternativeName>
</protein>
<dbReference type="RefSeq" id="WP_128230126.1">
    <property type="nucleotide sequence ID" value="NZ_SACR01000005.1"/>
</dbReference>
<dbReference type="CDD" id="cd02440">
    <property type="entry name" value="AdoMet_MTases"/>
    <property type="match status" value="1"/>
</dbReference>
<gene>
    <name evidence="4" type="ORF">EOE66_18135</name>
</gene>
<comment type="caution">
    <text evidence="4">The sequence shown here is derived from an EMBL/GenBank/DDBJ whole genome shotgun (WGS) entry which is preliminary data.</text>
</comment>
<evidence type="ECO:0000256" key="1">
    <source>
        <dbReference type="ARBA" id="ARBA00005369"/>
    </source>
</evidence>
<keyword evidence="5" id="KW-1185">Reference proteome</keyword>
<evidence type="ECO:0000256" key="3">
    <source>
        <dbReference type="ARBA" id="ARBA00030757"/>
    </source>
</evidence>
<dbReference type="Gene3D" id="3.40.50.150">
    <property type="entry name" value="Vaccinia Virus protein VP39"/>
    <property type="match status" value="1"/>
</dbReference>
<evidence type="ECO:0000256" key="2">
    <source>
        <dbReference type="ARBA" id="ARBA00013346"/>
    </source>
</evidence>